<sequence length="367" mass="40737">MKHQPKAIDLNPSISIKKNIQTPMDPLRRSKQPVSIRPTHEPPHLHRCLITPSLLPLVILSWSKNKQPRAALTALAEPTKFDNSLTAMFFFPSSVHSNNERVSPYSSTTQQLRNHNRSLLLPTCVTSLSSTWRLLPPHDLQSPIPPLVPFLACDEQGTKDRTPQNQNWCSISPLLAMTLPFLLLPCVHMCLSIARSYIEHENEIKSPNFILDCKSRKHLVEDGGSGRWWHRNVVVENSGGDGWWSNNGGGEDVLEFMTCSSSLTMVSTDPKGRTNSGLAIDDGLWSSMRLKKGMWRSSGTAVGSVNASEKRASNVRESDGVCDGRCLAMSFDGEEAEEGITHSNCRYVDGGMLRQPTVLLPLLPPVR</sequence>
<dbReference type="EMBL" id="OX465083">
    <property type="protein sequence ID" value="CAI9295306.1"/>
    <property type="molecule type" value="Genomic_DNA"/>
</dbReference>
<keyword evidence="2" id="KW-1185">Reference proteome</keyword>
<gene>
    <name evidence="1" type="ORF">LSALG_LOCUS34254</name>
</gene>
<reference evidence="1" key="1">
    <citation type="submission" date="2023-04" db="EMBL/GenBank/DDBJ databases">
        <authorList>
            <person name="Vijverberg K."/>
            <person name="Xiong W."/>
            <person name="Schranz E."/>
        </authorList>
    </citation>
    <scope>NUCLEOTIDE SEQUENCE</scope>
</reference>
<evidence type="ECO:0000313" key="2">
    <source>
        <dbReference type="Proteomes" id="UP001177003"/>
    </source>
</evidence>
<evidence type="ECO:0000313" key="1">
    <source>
        <dbReference type="EMBL" id="CAI9295306.1"/>
    </source>
</evidence>
<accession>A0AA35ZND4</accession>
<proteinExistence type="predicted"/>
<dbReference type="Proteomes" id="UP001177003">
    <property type="component" value="Chromosome 7"/>
</dbReference>
<name>A0AA35ZND4_LACSI</name>
<organism evidence="1 2">
    <name type="scientific">Lactuca saligna</name>
    <name type="common">Willowleaf lettuce</name>
    <dbReference type="NCBI Taxonomy" id="75948"/>
    <lineage>
        <taxon>Eukaryota</taxon>
        <taxon>Viridiplantae</taxon>
        <taxon>Streptophyta</taxon>
        <taxon>Embryophyta</taxon>
        <taxon>Tracheophyta</taxon>
        <taxon>Spermatophyta</taxon>
        <taxon>Magnoliopsida</taxon>
        <taxon>eudicotyledons</taxon>
        <taxon>Gunneridae</taxon>
        <taxon>Pentapetalae</taxon>
        <taxon>asterids</taxon>
        <taxon>campanulids</taxon>
        <taxon>Asterales</taxon>
        <taxon>Asteraceae</taxon>
        <taxon>Cichorioideae</taxon>
        <taxon>Cichorieae</taxon>
        <taxon>Lactucinae</taxon>
        <taxon>Lactuca</taxon>
    </lineage>
</organism>
<dbReference type="AlphaFoldDB" id="A0AA35ZND4"/>
<protein>
    <submittedName>
        <fullName evidence="1">Uncharacterized protein</fullName>
    </submittedName>
</protein>